<dbReference type="PANTHER" id="PTHR22916">
    <property type="entry name" value="GLYCOSYLTRANSFERASE"/>
    <property type="match status" value="1"/>
</dbReference>
<sequence>MVRNNAPVSGDFPKVTLVVPAYNHADYVEECLESIIIQDYPALELIIINDGSSDATGERIEEFIASHKQAAASGGPRFNYISKKNEGLLRSLNMAIGMATGKYLCELASDDLLLPGSISARVSFMESRPELDLAFADCLIMNGSEKTEDRLIKRKADEKAGYDSKTHTVVDFINRDARIFFPTGIFKVEALKRFGGFDEDFRFCEDTFMRYKMALETVVGYNDSPVMYYRLHGTNVSRGNPLKLMPEKILALEKLLPLVSDDKVRSLIKEKLFKYNLKYFRLGKAEGLGRDKLKGALDSALECKPSSLKVRYMRMKI</sequence>
<dbReference type="Pfam" id="PF00535">
    <property type="entry name" value="Glycos_transf_2"/>
    <property type="match status" value="1"/>
</dbReference>
<dbReference type="PANTHER" id="PTHR22916:SF3">
    <property type="entry name" value="UDP-GLCNAC:BETAGAL BETA-1,3-N-ACETYLGLUCOSAMINYLTRANSFERASE-LIKE PROTEIN 1"/>
    <property type="match status" value="1"/>
</dbReference>
<protein>
    <recommendedName>
        <fullName evidence="1">Glycosyltransferase 2-like domain-containing protein</fullName>
    </recommendedName>
</protein>
<evidence type="ECO:0000259" key="1">
    <source>
        <dbReference type="Pfam" id="PF00535"/>
    </source>
</evidence>
<dbReference type="EMBL" id="UOEA01000037">
    <property type="protein sequence ID" value="VAV83218.1"/>
    <property type="molecule type" value="Genomic_DNA"/>
</dbReference>
<evidence type="ECO:0000313" key="2">
    <source>
        <dbReference type="EMBL" id="VAV83218.1"/>
    </source>
</evidence>
<accession>A0A3B0R5S1</accession>
<feature type="domain" description="Glycosyltransferase 2-like" evidence="1">
    <location>
        <begin position="17"/>
        <end position="130"/>
    </location>
</feature>
<proteinExistence type="predicted"/>
<name>A0A3B0R5S1_9ZZZZ</name>
<dbReference type="InterPro" id="IPR001173">
    <property type="entry name" value="Glyco_trans_2-like"/>
</dbReference>
<dbReference type="AlphaFoldDB" id="A0A3B0R5S1"/>
<gene>
    <name evidence="2" type="ORF">MNBD_DELTA01-1466</name>
</gene>
<reference evidence="2" key="1">
    <citation type="submission" date="2018-06" db="EMBL/GenBank/DDBJ databases">
        <authorList>
            <person name="Zhirakovskaya E."/>
        </authorList>
    </citation>
    <scope>NUCLEOTIDE SEQUENCE</scope>
</reference>
<dbReference type="GO" id="GO:0016758">
    <property type="term" value="F:hexosyltransferase activity"/>
    <property type="evidence" value="ECO:0007669"/>
    <property type="project" value="UniProtKB-ARBA"/>
</dbReference>
<dbReference type="SUPFAM" id="SSF53448">
    <property type="entry name" value="Nucleotide-diphospho-sugar transferases"/>
    <property type="match status" value="1"/>
</dbReference>
<dbReference type="InterPro" id="IPR029044">
    <property type="entry name" value="Nucleotide-diphossugar_trans"/>
</dbReference>
<organism evidence="2">
    <name type="scientific">hydrothermal vent metagenome</name>
    <dbReference type="NCBI Taxonomy" id="652676"/>
    <lineage>
        <taxon>unclassified sequences</taxon>
        <taxon>metagenomes</taxon>
        <taxon>ecological metagenomes</taxon>
    </lineage>
</organism>
<dbReference type="Gene3D" id="3.90.550.10">
    <property type="entry name" value="Spore Coat Polysaccharide Biosynthesis Protein SpsA, Chain A"/>
    <property type="match status" value="1"/>
</dbReference>